<feature type="compositionally biased region" description="Acidic residues" evidence="1">
    <location>
        <begin position="871"/>
        <end position="880"/>
    </location>
</feature>
<evidence type="ECO:0000313" key="4">
    <source>
        <dbReference type="EMBL" id="TNN01852.1"/>
    </source>
</evidence>
<evidence type="ECO:0000259" key="3">
    <source>
        <dbReference type="PROSITE" id="PS50835"/>
    </source>
</evidence>
<accession>A0A4Z2CC83</accession>
<dbReference type="SMART" id="SM00015">
    <property type="entry name" value="IQ"/>
    <property type="match status" value="1"/>
</dbReference>
<feature type="chain" id="PRO_5021506681" description="Ig-like domain-containing protein" evidence="2">
    <location>
        <begin position="19"/>
        <end position="1058"/>
    </location>
</feature>
<feature type="compositionally biased region" description="Polar residues" evidence="1">
    <location>
        <begin position="687"/>
        <end position="696"/>
    </location>
</feature>
<dbReference type="SUPFAM" id="SSF48726">
    <property type="entry name" value="Immunoglobulin"/>
    <property type="match status" value="1"/>
</dbReference>
<feature type="compositionally biased region" description="Basic and acidic residues" evidence="1">
    <location>
        <begin position="611"/>
        <end position="634"/>
    </location>
</feature>
<evidence type="ECO:0000313" key="5">
    <source>
        <dbReference type="Proteomes" id="UP000516260"/>
    </source>
</evidence>
<feature type="domain" description="Ig-like" evidence="3">
    <location>
        <begin position="35"/>
        <end position="104"/>
    </location>
</feature>
<feature type="compositionally biased region" description="Polar residues" evidence="1">
    <location>
        <begin position="751"/>
        <end position="763"/>
    </location>
</feature>
<feature type="signal peptide" evidence="2">
    <location>
        <begin position="1"/>
        <end position="18"/>
    </location>
</feature>
<dbReference type="SMART" id="SM00394">
    <property type="entry name" value="RIIa"/>
    <property type="match status" value="1"/>
</dbReference>
<dbReference type="Proteomes" id="UP000516260">
    <property type="component" value="Chromosome 11"/>
</dbReference>
<dbReference type="GO" id="GO:0005516">
    <property type="term" value="F:calmodulin binding"/>
    <property type="evidence" value="ECO:0007669"/>
    <property type="project" value="TreeGrafter"/>
</dbReference>
<dbReference type="PROSITE" id="PS50096">
    <property type="entry name" value="IQ"/>
    <property type="match status" value="1"/>
</dbReference>
<dbReference type="EMBL" id="SWLE01000003">
    <property type="protein sequence ID" value="TNN01852.1"/>
    <property type="molecule type" value="Genomic_DNA"/>
</dbReference>
<feature type="region of interest" description="Disordered" evidence="1">
    <location>
        <begin position="657"/>
        <end position="954"/>
    </location>
</feature>
<feature type="compositionally biased region" description="Low complexity" evidence="1">
    <location>
        <begin position="382"/>
        <end position="392"/>
    </location>
</feature>
<dbReference type="Pfam" id="PF02197">
    <property type="entry name" value="RIIa"/>
    <property type="match status" value="1"/>
</dbReference>
<feature type="compositionally biased region" description="Basic and acidic residues" evidence="1">
    <location>
        <begin position="478"/>
        <end position="488"/>
    </location>
</feature>
<name>A0A4Z2CC83_9TELE</name>
<dbReference type="InterPro" id="IPR000048">
    <property type="entry name" value="IQ_motif_EF-hand-BS"/>
</dbReference>
<dbReference type="PANTHER" id="PTHR10699:SF16">
    <property type="entry name" value="SPERM SURFACE PROTEIN SP17"/>
    <property type="match status" value="1"/>
</dbReference>
<dbReference type="InterPro" id="IPR036179">
    <property type="entry name" value="Ig-like_dom_sf"/>
</dbReference>
<keyword evidence="5" id="KW-1185">Reference proteome</keyword>
<feature type="region of interest" description="Disordered" evidence="1">
    <location>
        <begin position="1029"/>
        <end position="1058"/>
    </location>
</feature>
<dbReference type="AlphaFoldDB" id="A0A4Z2CC83"/>
<dbReference type="SUPFAM" id="SSF47391">
    <property type="entry name" value="Dimerization-anchoring domain of cAMP-dependent PK regulatory subunit"/>
    <property type="match status" value="1"/>
</dbReference>
<dbReference type="CDD" id="cd23767">
    <property type="entry name" value="IQCD"/>
    <property type="match status" value="1"/>
</dbReference>
<proteinExistence type="predicted"/>
<organism evidence="4 5">
    <name type="scientific">Takifugu bimaculatus</name>
    <dbReference type="NCBI Taxonomy" id="433685"/>
    <lineage>
        <taxon>Eukaryota</taxon>
        <taxon>Metazoa</taxon>
        <taxon>Chordata</taxon>
        <taxon>Craniata</taxon>
        <taxon>Vertebrata</taxon>
        <taxon>Euteleostomi</taxon>
        <taxon>Actinopterygii</taxon>
        <taxon>Neopterygii</taxon>
        <taxon>Teleostei</taxon>
        <taxon>Neoteleostei</taxon>
        <taxon>Acanthomorphata</taxon>
        <taxon>Eupercaria</taxon>
        <taxon>Tetraodontiformes</taxon>
        <taxon>Tetradontoidea</taxon>
        <taxon>Tetraodontidae</taxon>
        <taxon>Takifugu</taxon>
    </lineage>
</organism>
<feature type="compositionally biased region" description="Basic and acidic residues" evidence="1">
    <location>
        <begin position="856"/>
        <end position="870"/>
    </location>
</feature>
<dbReference type="InterPro" id="IPR007110">
    <property type="entry name" value="Ig-like_dom"/>
</dbReference>
<evidence type="ECO:0000256" key="1">
    <source>
        <dbReference type="SAM" id="MobiDB-lite"/>
    </source>
</evidence>
<feature type="compositionally biased region" description="Basic and acidic residues" evidence="1">
    <location>
        <begin position="1042"/>
        <end position="1058"/>
    </location>
</feature>
<gene>
    <name evidence="4" type="ORF">fugu_011234</name>
</gene>
<dbReference type="CDD" id="cd12100">
    <property type="entry name" value="DD_CABYR_SP17"/>
    <property type="match status" value="1"/>
</dbReference>
<dbReference type="Pfam" id="PF00612">
    <property type="entry name" value="IQ"/>
    <property type="match status" value="1"/>
</dbReference>
<reference evidence="4 5" key="1">
    <citation type="submission" date="2019-04" db="EMBL/GenBank/DDBJ databases">
        <title>The sequence and de novo assembly of Takifugu bimaculatus genome using PacBio and Hi-C technologies.</title>
        <authorList>
            <person name="Xu P."/>
            <person name="Liu B."/>
            <person name="Zhou Z."/>
        </authorList>
    </citation>
    <scope>NUCLEOTIDE SEQUENCE [LARGE SCALE GENOMIC DNA]</scope>
    <source>
        <strain evidence="4">TB-2018</strain>
        <tissue evidence="4">Muscle</tissue>
    </source>
</reference>
<dbReference type="Gene3D" id="1.20.890.10">
    <property type="entry name" value="cAMP-dependent protein kinase regulatory subunit, dimerization-anchoring domain"/>
    <property type="match status" value="1"/>
</dbReference>
<feature type="compositionally biased region" description="Basic and acidic residues" evidence="1">
    <location>
        <begin position="431"/>
        <end position="457"/>
    </location>
</feature>
<comment type="caution">
    <text evidence="4">The sequence shown here is derived from an EMBL/GenBank/DDBJ whole genome shotgun (WGS) entry which is preliminary data.</text>
</comment>
<feature type="compositionally biased region" description="Basic and acidic residues" evidence="1">
    <location>
        <begin position="781"/>
        <end position="791"/>
    </location>
</feature>
<protein>
    <recommendedName>
        <fullName evidence="3">Ig-like domain-containing protein</fullName>
    </recommendedName>
</protein>
<dbReference type="PROSITE" id="PS50835">
    <property type="entry name" value="IG_LIKE"/>
    <property type="match status" value="1"/>
</dbReference>
<evidence type="ECO:0000256" key="2">
    <source>
        <dbReference type="SAM" id="SignalP"/>
    </source>
</evidence>
<dbReference type="SMART" id="SM00409">
    <property type="entry name" value="IG"/>
    <property type="match status" value="1"/>
</dbReference>
<dbReference type="PANTHER" id="PTHR10699">
    <property type="entry name" value="NEUROMODULIN"/>
    <property type="match status" value="1"/>
</dbReference>
<feature type="compositionally biased region" description="Acidic residues" evidence="1">
    <location>
        <begin position="458"/>
        <end position="468"/>
    </location>
</feature>
<feature type="region of interest" description="Disordered" evidence="1">
    <location>
        <begin position="376"/>
        <end position="488"/>
    </location>
</feature>
<feature type="compositionally biased region" description="Basic and acidic residues" evidence="1">
    <location>
        <begin position="657"/>
        <end position="684"/>
    </location>
</feature>
<feature type="region of interest" description="Disordered" evidence="1">
    <location>
        <begin position="566"/>
        <end position="639"/>
    </location>
</feature>
<dbReference type="InterPro" id="IPR047579">
    <property type="entry name" value="DD_CABYR_SP17"/>
</dbReference>
<dbReference type="InterPro" id="IPR003599">
    <property type="entry name" value="Ig_sub"/>
</dbReference>
<dbReference type="InterPro" id="IPR003117">
    <property type="entry name" value="cAMP_dep_PK_reg_su_I/II_a/b"/>
</dbReference>
<dbReference type="Gene3D" id="2.60.40.10">
    <property type="entry name" value="Immunoglobulins"/>
    <property type="match status" value="1"/>
</dbReference>
<dbReference type="InterPro" id="IPR013783">
    <property type="entry name" value="Ig-like_fold"/>
</dbReference>
<feature type="compositionally biased region" description="Basic and acidic residues" evidence="1">
    <location>
        <begin position="906"/>
        <end position="921"/>
    </location>
</feature>
<feature type="compositionally biased region" description="Polar residues" evidence="1">
    <location>
        <begin position="411"/>
        <end position="423"/>
    </location>
</feature>
<sequence length="1058" mass="116332">MMIFSFAMLLLAITQGSTHREQRNIQVDVLTVALGDSLTLNCTYDCSVGFVRGCWIKASDRSGCYGKVTQMDFCTISLHLPNVTAEDLKNYTCYTQNTDHVELAQNIQQTVLLQLRAPTTTHYPSTVTHETKTNTASVSRKPKDISKGEIIGIKALASVTVAVATALAVLAAYLCLSRNKQRCSCKGEPLVSSTNASLSLDAASSPVKGERVTLRIPTPDNDSDTEVPYADIMITVRGVSTPELTQVGYLSTGDGKEWWRDESQGHLQASRSADRLHLPQPREISRKMSTNSEYAVITMSVPFSSTHLRLPRGFGTILNGLVREVLRDQPEDIPKYAAQYFSSLLKQRQESGLDTAEWAARLEERFYYNHEFKDTETDQVPATEETSATRATTCKENSIDSKTGDEFSHSKAVSSFSTIQQDASDGATGTEEEKHGITERLTSKGKLSEGESLNKELEAEEPSGETEEIPSGTVGSANEKEISHVSHEDVDHSDFEFIGISPSFTIGAARASTPLAAEGEQRDKEVGLDQDMVDPNEKMIVEEQSEVVSESGCPNVDVFAAICEEKENTVEGNTATDDRQEGDQDTGLKLEVERPEDNQREAEDQAEATEEVERLQTSSEEKHERFSNIEDSNTHKGNSLVEVSFEDLPEAQEMKHFEPEEPHTVEVLKPNIEKQPGEESKEITTVELDQNMSATQDGREHEMVGVEMEVNSEEKGMENQQGTSVMKERVDTNDSGLSDGEDEMGQGDKVVSSSDQSAVTIEENNPERGKSSTPESSLKIGEGKSQLKDPISEGAETADLHKVDEEDVFKQGCCEAGAEDQSLQATQSNSSTEAPETETETLETSAQPLSGEDEDQRTAEESEPDFKVLEEETPESSEAVEETKFDSGEQEDRETLFVKDSVSPDPRADGVEEEHLEKDTTGPEDISGEKLASSDMSGQPRLQMHEEGEPGMGAKHVTMATPLHHALSLSVVMELIGDGYGDSCYAPSVSVIYPQLQRQEDCSRPQEEEDIMDIPLDDPEANRAAAKIQAGFRGHMTRKKLKPEDKAEGEERQDDRGQ</sequence>
<keyword evidence="2" id="KW-0732">Signal</keyword>
<feature type="compositionally biased region" description="Basic and acidic residues" evidence="1">
    <location>
        <begin position="397"/>
        <end position="409"/>
    </location>
</feature>
<feature type="compositionally biased region" description="Basic and acidic residues" evidence="1">
    <location>
        <begin position="576"/>
        <end position="603"/>
    </location>
</feature>